<dbReference type="RefSeq" id="WP_106989489.1">
    <property type="nucleotide sequence ID" value="NZ_KZ679085.1"/>
</dbReference>
<feature type="transmembrane region" description="Helical" evidence="1">
    <location>
        <begin position="24"/>
        <end position="41"/>
    </location>
</feature>
<keyword evidence="1" id="KW-1133">Transmembrane helix</keyword>
<feature type="transmembrane region" description="Helical" evidence="1">
    <location>
        <begin position="105"/>
        <end position="122"/>
    </location>
</feature>
<protein>
    <recommendedName>
        <fullName evidence="4">Glycosyltransferase RgtA/B/C/D-like domain-containing protein</fullName>
    </recommendedName>
</protein>
<feature type="transmembrane region" description="Helical" evidence="1">
    <location>
        <begin position="292"/>
        <end position="309"/>
    </location>
</feature>
<feature type="transmembrane region" description="Helical" evidence="1">
    <location>
        <begin position="155"/>
        <end position="181"/>
    </location>
</feature>
<feature type="transmembrane region" description="Helical" evidence="1">
    <location>
        <begin position="321"/>
        <end position="338"/>
    </location>
</feature>
<feature type="transmembrane region" description="Helical" evidence="1">
    <location>
        <begin position="344"/>
        <end position="367"/>
    </location>
</feature>
<feature type="transmembrane region" description="Helical" evidence="1">
    <location>
        <begin position="201"/>
        <end position="223"/>
    </location>
</feature>
<dbReference type="EMBL" id="PVLF01000003">
    <property type="protein sequence ID" value="PRH83103.1"/>
    <property type="molecule type" value="Genomic_DNA"/>
</dbReference>
<gene>
    <name evidence="2" type="ORF">C6N40_02750</name>
</gene>
<keyword evidence="3" id="KW-1185">Reference proteome</keyword>
<evidence type="ECO:0000256" key="1">
    <source>
        <dbReference type="SAM" id="Phobius"/>
    </source>
</evidence>
<feature type="transmembrane region" description="Helical" evidence="1">
    <location>
        <begin position="128"/>
        <end position="148"/>
    </location>
</feature>
<proteinExistence type="predicted"/>
<accession>A0A2P6MAT3</accession>
<keyword evidence="1" id="KW-0472">Membrane</keyword>
<dbReference type="OrthoDB" id="5699455at2"/>
<organism evidence="2 3">
    <name type="scientific">Arenimonas caeni</name>
    <dbReference type="NCBI Taxonomy" id="2058085"/>
    <lineage>
        <taxon>Bacteria</taxon>
        <taxon>Pseudomonadati</taxon>
        <taxon>Pseudomonadota</taxon>
        <taxon>Gammaproteobacteria</taxon>
        <taxon>Lysobacterales</taxon>
        <taxon>Lysobacteraceae</taxon>
        <taxon>Arenimonas</taxon>
    </lineage>
</organism>
<reference evidence="2 3" key="1">
    <citation type="submission" date="2018-03" db="EMBL/GenBank/DDBJ databases">
        <title>Arenimonas caeni sp. nov., isolated from activated sludge.</title>
        <authorList>
            <person name="Liu H."/>
        </authorList>
    </citation>
    <scope>NUCLEOTIDE SEQUENCE [LARGE SCALE GENOMIC DNA]</scope>
    <source>
        <strain evidence="3">z29</strain>
    </source>
</reference>
<comment type="caution">
    <text evidence="2">The sequence shown here is derived from an EMBL/GenBank/DDBJ whole genome shotgun (WGS) entry which is preliminary data.</text>
</comment>
<dbReference type="AlphaFoldDB" id="A0A2P6MAT3"/>
<name>A0A2P6MAT3_9GAMM</name>
<keyword evidence="1" id="KW-0812">Transmembrane</keyword>
<dbReference type="Proteomes" id="UP000241736">
    <property type="component" value="Unassembled WGS sequence"/>
</dbReference>
<evidence type="ECO:0000313" key="2">
    <source>
        <dbReference type="EMBL" id="PRH83103.1"/>
    </source>
</evidence>
<evidence type="ECO:0000313" key="3">
    <source>
        <dbReference type="Proteomes" id="UP000241736"/>
    </source>
</evidence>
<sequence length="478" mass="51436">MSDGGDAPVRATAGKPELALRIRWLLAALVLALCAWTWAALPTLPVFGNDEVHYYADFGFKLSEDGRWLNYALHDLLRAVPLLAWAVLFPCLGWVAFLRLGRGSGLAWPEAALFASVLLVSPPMAEQGLWPATTLPAIGVLLFVDLLVRRRVPMPLVYLAGGALMFGTLQGFYFLLPLFYLGSLREAGGERAAWRAALAHLGWWIAGAVVGVLLMSLLLWWLAGHFGPQPAAWRQVQPIHAPEDLVRNLDYIRMACWRGVVELSRAAGLAAPAWLVGLGLLATARLARLPKVLPAVALLLAVALGFFAMSLPMAPVIQTRTLIALVAAMVLALAWLPGRTDRGRLAGSALLAVVGCAFAAEAGALWARHRDVQGYYHAQIQALLPQPPAAYPALALFGLLPESGPKAWIFNSPPYMHAIVHALGVSDYRDCRQPGDPRCEGVTLPAPQARLDLGGASLCHAEAEDGVALVWVCEPASR</sequence>
<feature type="transmembrane region" description="Helical" evidence="1">
    <location>
        <begin position="76"/>
        <end position="98"/>
    </location>
</feature>
<evidence type="ECO:0008006" key="4">
    <source>
        <dbReference type="Google" id="ProtNLM"/>
    </source>
</evidence>